<dbReference type="EMBL" id="JBBHJY010000008">
    <property type="protein sequence ID" value="MEJ6011287.1"/>
    <property type="molecule type" value="Genomic_DNA"/>
</dbReference>
<dbReference type="Proteomes" id="UP001379235">
    <property type="component" value="Unassembled WGS sequence"/>
</dbReference>
<gene>
    <name evidence="2" type="ORF">WG900_15300</name>
</gene>
<evidence type="ECO:0000313" key="3">
    <source>
        <dbReference type="Proteomes" id="UP001379235"/>
    </source>
</evidence>
<organism evidence="2 3">
    <name type="scientific">Novosphingobium aquae</name>
    <dbReference type="NCBI Taxonomy" id="3133435"/>
    <lineage>
        <taxon>Bacteria</taxon>
        <taxon>Pseudomonadati</taxon>
        <taxon>Pseudomonadota</taxon>
        <taxon>Alphaproteobacteria</taxon>
        <taxon>Sphingomonadales</taxon>
        <taxon>Sphingomonadaceae</taxon>
        <taxon>Novosphingobium</taxon>
    </lineage>
</organism>
<protein>
    <recommendedName>
        <fullName evidence="4">Transglutaminase-like domain-containing protein</fullName>
    </recommendedName>
</protein>
<dbReference type="RefSeq" id="WP_339968364.1">
    <property type="nucleotide sequence ID" value="NZ_JBBHJY010000008.1"/>
</dbReference>
<proteinExistence type="predicted"/>
<reference evidence="2 3" key="1">
    <citation type="submission" date="2024-03" db="EMBL/GenBank/DDBJ databases">
        <authorList>
            <person name="Jo J.-H."/>
        </authorList>
    </citation>
    <scope>NUCLEOTIDE SEQUENCE [LARGE SCALE GENOMIC DNA]</scope>
    <source>
        <strain evidence="2 3">AS3R-12</strain>
    </source>
</reference>
<comment type="caution">
    <text evidence="2">The sequence shown here is derived from an EMBL/GenBank/DDBJ whole genome shotgun (WGS) entry which is preliminary data.</text>
</comment>
<keyword evidence="1" id="KW-1133">Transmembrane helix</keyword>
<accession>A0ABU8SBL9</accession>
<keyword evidence="1" id="KW-0812">Transmembrane</keyword>
<evidence type="ECO:0000256" key="1">
    <source>
        <dbReference type="SAM" id="Phobius"/>
    </source>
</evidence>
<keyword evidence="3" id="KW-1185">Reference proteome</keyword>
<evidence type="ECO:0000313" key="2">
    <source>
        <dbReference type="EMBL" id="MEJ6011287.1"/>
    </source>
</evidence>
<name>A0ABU8SBL9_9SPHN</name>
<sequence>MPEEIARHGAAACSQQAIVVQAAMTRIRVTYASVEVTDYFMTAPWINGEWHIVDPCGPNERNRSRLFKLEELMALAGRQAMFPGAHASAKWDHLRFAVPRLVKIEEFSASRARLFHQVIGWLSHWLWLPLLSLLLARIASRRRPSLWRRLPQGGGTAPAPAI</sequence>
<feature type="transmembrane region" description="Helical" evidence="1">
    <location>
        <begin position="118"/>
        <end position="139"/>
    </location>
</feature>
<keyword evidence="1" id="KW-0472">Membrane</keyword>
<evidence type="ECO:0008006" key="4">
    <source>
        <dbReference type="Google" id="ProtNLM"/>
    </source>
</evidence>